<gene>
    <name evidence="1" type="ORF">NCTC4670_01357</name>
</gene>
<dbReference type="AlphaFoldDB" id="A0A380JWB2"/>
<evidence type="ECO:0000313" key="1">
    <source>
        <dbReference type="EMBL" id="SUN50381.1"/>
    </source>
</evidence>
<evidence type="ECO:0000313" key="2">
    <source>
        <dbReference type="Proteomes" id="UP000254797"/>
    </source>
</evidence>
<organism evidence="1 2">
    <name type="scientific">Streptococcus dysgalactiae subsp. dysgalactiae</name>
    <dbReference type="NCBI Taxonomy" id="99822"/>
    <lineage>
        <taxon>Bacteria</taxon>
        <taxon>Bacillati</taxon>
        <taxon>Bacillota</taxon>
        <taxon>Bacilli</taxon>
        <taxon>Lactobacillales</taxon>
        <taxon>Streptococcaceae</taxon>
        <taxon>Streptococcus</taxon>
    </lineage>
</organism>
<proteinExistence type="predicted"/>
<reference evidence="1 2" key="1">
    <citation type="submission" date="2018-06" db="EMBL/GenBank/DDBJ databases">
        <authorList>
            <consortium name="Pathogen Informatics"/>
            <person name="Doyle S."/>
        </authorList>
    </citation>
    <scope>NUCLEOTIDE SEQUENCE [LARGE SCALE GENOMIC DNA]</scope>
    <source>
        <strain evidence="1 2">NCTC4670</strain>
    </source>
</reference>
<sequence>MSLIHKLRSSGVKKRLAIKKEYISEKTGNAYTTLVIEKMAVVSTGSIEQTDDNKYRYYIIDTIDSNGAGNMEYAIKTTNKVDVKLGTQLTFFNVRGGETAKGGWYAADRVEIKTK</sequence>
<accession>A0A380JWB2</accession>
<dbReference type="EMBL" id="UHFG01000004">
    <property type="protein sequence ID" value="SUN50381.1"/>
    <property type="molecule type" value="Genomic_DNA"/>
</dbReference>
<protein>
    <submittedName>
        <fullName evidence="1">Uncharacterized protein</fullName>
    </submittedName>
</protein>
<dbReference type="Proteomes" id="UP000254797">
    <property type="component" value="Unassembled WGS sequence"/>
</dbReference>
<name>A0A380JWB2_STRDY</name>